<keyword evidence="4" id="KW-1185">Reference proteome</keyword>
<dbReference type="RefSeq" id="XP_019046646.1">
    <property type="nucleotide sequence ID" value="XM_019192016.1"/>
</dbReference>
<dbReference type="VEuPathDB" id="FungiDB:I302_05396"/>
<evidence type="ECO:0000313" key="4">
    <source>
        <dbReference type="Proteomes" id="UP000092730"/>
    </source>
</evidence>
<sequence length="888" mass="99312">MSFASSSPTARTTILSDAQLGLSLLFTDHAYSEILEQIFGLLELRDTARLLKVNKHTNQVFTSSSKLQLSYRRFYHAMPSPPPTKLTEDRRTTTTPYSEKLHRLLEKEERLESLKPTSIRCIHIPNSTLFELQAGYLLIGESMNKIRVNPADDKDGYMKDTFSIWKLSSNEDEQDQHSPERLRGGFKHQGYWRWRYNLGGGMYNMISMCVEDNIVAVVRELNEISCHSLPPDTNASTYVQIHFFRILPPKGTPTPPKGTFQGATRHPEAALSFIELRIPAKHHLHQMKLQLAPRGKVGLLLRPVHGADFGFLGIWDWKKGVSLGRIAPSPNLVLPNDFRFFGNFVIVSALRGVELPVKPKKSESKGKSNDSRNEDGSKQLGHTEKKMAKGYKVRGKTGPIPSRHDRHPDDDYGDSADEQRGSKTQIDAFFCLDTYELLDLSKGIKPSPFAHRAYTDIGYDPSEPCTWDHEVIPICESIVSFLPPSFNSLPECPLSPFGAILPGFAGPMVSPIACDLGEVHIDDVLLKGQRDGVITFTIEVSIAVPISGEDAYAQCQGTISLREIIRQITLTLTERNRLMGLKGDGIVGEKDLANLWSVDPSVQRALNRQLGLDSEAFLAELEEKGWETESEDEEHVPSGRRSKDKGKGKDKGKPPQKNKLPPSPSDLPFNVPISSASTSHNDRTGHSKGKAGDTPIKYIQYDQWEKSCSFRFVNLSKRPATFGSKVILAEPNYEKLKSMTGSSSDNSLTGEGPGFMPTKLILRDFNPNLVNKQDNLGSDKSSSDQVKIAPASEGSELKDTIMGECKLLKPIALPKFTSAVKRTNSTKDDRKVSTDLIFDVDHLESHLKFRQSEIEFMWDRKRKLLELLFDGDRLVMYMHNGATIMAFD</sequence>
<dbReference type="GeneID" id="30209795"/>
<proteinExistence type="predicted"/>
<reference evidence="3" key="4">
    <citation type="submission" date="2024-02" db="EMBL/GenBank/DDBJ databases">
        <title>Comparative genomics of Cryptococcus and Kwoniella reveals pathogenesis evolution and contrasting modes of karyotype evolution via chromosome fusion or intercentromeric recombination.</title>
        <authorList>
            <person name="Coelho M.A."/>
            <person name="David-Palma M."/>
            <person name="Shea T."/>
            <person name="Bowers K."/>
            <person name="McGinley-Smith S."/>
            <person name="Mohammad A.W."/>
            <person name="Gnirke A."/>
            <person name="Yurkov A.M."/>
            <person name="Nowrousian M."/>
            <person name="Sun S."/>
            <person name="Cuomo C.A."/>
            <person name="Heitman J."/>
        </authorList>
    </citation>
    <scope>NUCLEOTIDE SEQUENCE</scope>
    <source>
        <strain evidence="3">CBS 10118</strain>
    </source>
</reference>
<feature type="region of interest" description="Disordered" evidence="1">
    <location>
        <begin position="624"/>
        <end position="693"/>
    </location>
</feature>
<gene>
    <name evidence="2" type="ORF">I302_05396</name>
    <name evidence="3" type="ORF">I302_106272</name>
</gene>
<accession>A0A1B9G3I4</accession>
<feature type="compositionally biased region" description="Basic and acidic residues" evidence="1">
    <location>
        <begin position="360"/>
        <end position="387"/>
    </location>
</feature>
<feature type="region of interest" description="Disordered" evidence="1">
    <location>
        <begin position="78"/>
        <end position="97"/>
    </location>
</feature>
<dbReference type="EMBL" id="CP144544">
    <property type="protein sequence ID" value="WVW84242.1"/>
    <property type="molecule type" value="Genomic_DNA"/>
</dbReference>
<name>A0A1B9G3I4_9TREE</name>
<dbReference type="OrthoDB" id="2564566at2759"/>
<organism evidence="2">
    <name type="scientific">Kwoniella bestiolae CBS 10118</name>
    <dbReference type="NCBI Taxonomy" id="1296100"/>
    <lineage>
        <taxon>Eukaryota</taxon>
        <taxon>Fungi</taxon>
        <taxon>Dikarya</taxon>
        <taxon>Basidiomycota</taxon>
        <taxon>Agaricomycotina</taxon>
        <taxon>Tremellomycetes</taxon>
        <taxon>Tremellales</taxon>
        <taxon>Cryptococcaceae</taxon>
        <taxon>Kwoniella</taxon>
    </lineage>
</organism>
<dbReference type="KEGG" id="kbi:30209795"/>
<evidence type="ECO:0000256" key="1">
    <source>
        <dbReference type="SAM" id="MobiDB-lite"/>
    </source>
</evidence>
<reference evidence="2" key="3">
    <citation type="submission" date="2014-01" db="EMBL/GenBank/DDBJ databases">
        <title>Evolution of pathogenesis and genome organization in the Tremellales.</title>
        <authorList>
            <person name="Cuomo C."/>
            <person name="Litvintseva A."/>
            <person name="Heitman J."/>
            <person name="Chen Y."/>
            <person name="Sun S."/>
            <person name="Springer D."/>
            <person name="Dromer F."/>
            <person name="Young S."/>
            <person name="Zeng Q."/>
            <person name="Chapman S."/>
            <person name="Gujja S."/>
            <person name="Saif S."/>
            <person name="Birren B."/>
        </authorList>
    </citation>
    <scope>NUCLEOTIDE SEQUENCE</scope>
    <source>
        <strain evidence="2">CBS 10118</strain>
    </source>
</reference>
<dbReference type="Proteomes" id="UP000092730">
    <property type="component" value="Chromosome 4"/>
</dbReference>
<protein>
    <recommendedName>
        <fullName evidence="5">F-box domain-containing protein</fullName>
    </recommendedName>
</protein>
<reference evidence="2" key="1">
    <citation type="submission" date="2013-07" db="EMBL/GenBank/DDBJ databases">
        <title>The Genome Sequence of Cryptococcus bestiolae CBS10118.</title>
        <authorList>
            <consortium name="The Broad Institute Genome Sequencing Platform"/>
            <person name="Cuomo C."/>
            <person name="Litvintseva A."/>
            <person name="Chen Y."/>
            <person name="Heitman J."/>
            <person name="Sun S."/>
            <person name="Springer D."/>
            <person name="Dromer F."/>
            <person name="Young S.K."/>
            <person name="Zeng Q."/>
            <person name="Gargeya S."/>
            <person name="Fitzgerald M."/>
            <person name="Abouelleil A."/>
            <person name="Alvarado L."/>
            <person name="Berlin A.M."/>
            <person name="Chapman S.B."/>
            <person name="Dewar J."/>
            <person name="Goldberg J."/>
            <person name="Griggs A."/>
            <person name="Gujja S."/>
            <person name="Hansen M."/>
            <person name="Howarth C."/>
            <person name="Imamovic A."/>
            <person name="Larimer J."/>
            <person name="McCowan C."/>
            <person name="Murphy C."/>
            <person name="Pearson M."/>
            <person name="Priest M."/>
            <person name="Roberts A."/>
            <person name="Saif S."/>
            <person name="Shea T."/>
            <person name="Sykes S."/>
            <person name="Wortman J."/>
            <person name="Nusbaum C."/>
            <person name="Birren B."/>
        </authorList>
    </citation>
    <scope>NUCLEOTIDE SEQUENCE [LARGE SCALE GENOMIC DNA]</scope>
    <source>
        <strain evidence="2">CBS 10118</strain>
    </source>
</reference>
<feature type="region of interest" description="Disordered" evidence="1">
    <location>
        <begin position="357"/>
        <end position="420"/>
    </location>
</feature>
<reference evidence="3" key="2">
    <citation type="submission" date="2013-07" db="EMBL/GenBank/DDBJ databases">
        <authorList>
            <consortium name="The Broad Institute Genome Sequencing Platform"/>
            <person name="Cuomo C."/>
            <person name="Litvintseva A."/>
            <person name="Chen Y."/>
            <person name="Heitman J."/>
            <person name="Sun S."/>
            <person name="Springer D."/>
            <person name="Dromer F."/>
            <person name="Young S.K."/>
            <person name="Zeng Q."/>
            <person name="Gargeya S."/>
            <person name="Fitzgerald M."/>
            <person name="Abouelleil A."/>
            <person name="Alvarado L."/>
            <person name="Berlin A.M."/>
            <person name="Chapman S.B."/>
            <person name="Dewar J."/>
            <person name="Goldberg J."/>
            <person name="Griggs A."/>
            <person name="Gujja S."/>
            <person name="Hansen M."/>
            <person name="Howarth C."/>
            <person name="Imamovic A."/>
            <person name="Larimer J."/>
            <person name="McCowan C."/>
            <person name="Murphy C."/>
            <person name="Pearson M."/>
            <person name="Priest M."/>
            <person name="Roberts A."/>
            <person name="Saif S."/>
            <person name="Shea T."/>
            <person name="Sykes S."/>
            <person name="Wortman J."/>
            <person name="Nusbaum C."/>
            <person name="Birren B."/>
        </authorList>
    </citation>
    <scope>NUCLEOTIDE SEQUENCE</scope>
    <source>
        <strain evidence="3">CBS 10118</strain>
    </source>
</reference>
<dbReference type="AlphaFoldDB" id="A0A1B9G3I4"/>
<evidence type="ECO:0000313" key="2">
    <source>
        <dbReference type="EMBL" id="OCF25576.1"/>
    </source>
</evidence>
<evidence type="ECO:0008006" key="5">
    <source>
        <dbReference type="Google" id="ProtNLM"/>
    </source>
</evidence>
<evidence type="ECO:0000313" key="3">
    <source>
        <dbReference type="EMBL" id="WVW84242.1"/>
    </source>
</evidence>
<dbReference type="EMBL" id="KI894021">
    <property type="protein sequence ID" value="OCF25576.1"/>
    <property type="molecule type" value="Genomic_DNA"/>
</dbReference>